<gene>
    <name evidence="6" type="ORF">HHK36_007578</name>
</gene>
<dbReference type="GO" id="GO:0000139">
    <property type="term" value="C:Golgi membrane"/>
    <property type="evidence" value="ECO:0007669"/>
    <property type="project" value="UniProtKB-SubCell"/>
</dbReference>
<feature type="transmembrane region" description="Helical" evidence="5">
    <location>
        <begin position="31"/>
        <end position="52"/>
    </location>
</feature>
<keyword evidence="4 5" id="KW-0472">Membrane</keyword>
<protein>
    <recommendedName>
        <fullName evidence="8">Polysaccharide biosynthesis domain-containing protein</fullName>
    </recommendedName>
</protein>
<reference evidence="6 7" key="1">
    <citation type="submission" date="2020-04" db="EMBL/GenBank/DDBJ databases">
        <title>Plant Genome Project.</title>
        <authorList>
            <person name="Zhang R.-G."/>
        </authorList>
    </citation>
    <scope>NUCLEOTIDE SEQUENCE [LARGE SCALE GENOMIC DNA]</scope>
    <source>
        <strain evidence="6">YNK0</strain>
        <tissue evidence="6">Leaf</tissue>
    </source>
</reference>
<accession>A0A834ZS17</accession>
<evidence type="ECO:0000313" key="7">
    <source>
        <dbReference type="Proteomes" id="UP000655225"/>
    </source>
</evidence>
<proteinExistence type="predicted"/>
<keyword evidence="3 5" id="KW-1133">Transmembrane helix</keyword>
<dbReference type="OMA" id="EVYELKW"/>
<dbReference type="InterPro" id="IPR006514">
    <property type="entry name" value="IRX15/GXM/AGM"/>
</dbReference>
<organism evidence="6 7">
    <name type="scientific">Tetracentron sinense</name>
    <name type="common">Spur-leaf</name>
    <dbReference type="NCBI Taxonomy" id="13715"/>
    <lineage>
        <taxon>Eukaryota</taxon>
        <taxon>Viridiplantae</taxon>
        <taxon>Streptophyta</taxon>
        <taxon>Embryophyta</taxon>
        <taxon>Tracheophyta</taxon>
        <taxon>Spermatophyta</taxon>
        <taxon>Magnoliopsida</taxon>
        <taxon>Trochodendrales</taxon>
        <taxon>Trochodendraceae</taxon>
        <taxon>Tetracentron</taxon>
    </lineage>
</organism>
<dbReference type="NCBIfam" id="TIGR01627">
    <property type="entry name" value="A_thal_3515"/>
    <property type="match status" value="1"/>
</dbReference>
<keyword evidence="2 5" id="KW-0812">Transmembrane</keyword>
<keyword evidence="7" id="KW-1185">Reference proteome</keyword>
<evidence type="ECO:0000313" key="6">
    <source>
        <dbReference type="EMBL" id="KAF8408426.1"/>
    </source>
</evidence>
<dbReference type="GO" id="GO:0045492">
    <property type="term" value="P:xylan biosynthetic process"/>
    <property type="evidence" value="ECO:0007669"/>
    <property type="project" value="InterPro"/>
</dbReference>
<dbReference type="PANTHER" id="PTHR31444">
    <property type="entry name" value="OS11G0490100 PROTEIN"/>
    <property type="match status" value="1"/>
</dbReference>
<evidence type="ECO:0000256" key="1">
    <source>
        <dbReference type="ARBA" id="ARBA00004194"/>
    </source>
</evidence>
<evidence type="ECO:0008006" key="8">
    <source>
        <dbReference type="Google" id="ProtNLM"/>
    </source>
</evidence>
<evidence type="ECO:0000256" key="3">
    <source>
        <dbReference type="ARBA" id="ARBA00022989"/>
    </source>
</evidence>
<dbReference type="EMBL" id="JABCRI010000004">
    <property type="protein sequence ID" value="KAF8408426.1"/>
    <property type="molecule type" value="Genomic_DNA"/>
</dbReference>
<comment type="caution">
    <text evidence="6">The sequence shown here is derived from an EMBL/GenBank/DDBJ whole genome shotgun (WGS) entry which is preliminary data.</text>
</comment>
<evidence type="ECO:0000256" key="2">
    <source>
        <dbReference type="ARBA" id="ARBA00022692"/>
    </source>
</evidence>
<dbReference type="OrthoDB" id="1896682at2759"/>
<evidence type="ECO:0000256" key="4">
    <source>
        <dbReference type="ARBA" id="ARBA00023136"/>
    </source>
</evidence>
<dbReference type="Proteomes" id="UP000655225">
    <property type="component" value="Unassembled WGS sequence"/>
</dbReference>
<comment type="subcellular location">
    <subcellularLocation>
        <location evidence="1">Golgi apparatus membrane</location>
        <topology evidence="1">Single-pass membrane protein</topology>
    </subcellularLocation>
</comment>
<name>A0A834ZS17_TETSI</name>
<evidence type="ECO:0000256" key="5">
    <source>
        <dbReference type="SAM" id="Phobius"/>
    </source>
</evidence>
<dbReference type="Pfam" id="PF21729">
    <property type="entry name" value="IRX15_IRX15L_GXM"/>
    <property type="match status" value="1"/>
</dbReference>
<sequence length="299" mass="32972">MIFLSATKVISLLTPPTNNRKQSMKVTRKKLLIFVFFILSTVSLLRLLNITISNSSSSTQPPVLLPLTLLESCSSPSPTCTKLSTSPAVVSTLTEKEFQLLLNLISHRAPCNLLVFGLIPQFLLLSSANAGGTTIFLEDDPGKLSNITTNSKGTQIYKVEHQIVAGEAYKLLKHARDDPACAPQAGPLQVSSCRLALTKLPWEVYEFKWDVVVVDGPSGDRPEAPGRMSTIYTASMIARTGNITDVVIHDVDRTIEKWFSWEFLCDENLVSSTGKLWHFRIMGNSSSPRFCSNETVQIL</sequence>
<dbReference type="AlphaFoldDB" id="A0A834ZS17"/>